<dbReference type="InterPro" id="IPR050712">
    <property type="entry name" value="NAD(P)H-dep_reductase"/>
</dbReference>
<dbReference type="GO" id="GO:0010181">
    <property type="term" value="F:FMN binding"/>
    <property type="evidence" value="ECO:0007669"/>
    <property type="project" value="TreeGrafter"/>
</dbReference>
<dbReference type="PANTHER" id="PTHR30543">
    <property type="entry name" value="CHROMATE REDUCTASE"/>
    <property type="match status" value="1"/>
</dbReference>
<dbReference type="GO" id="GO:0005829">
    <property type="term" value="C:cytosol"/>
    <property type="evidence" value="ECO:0007669"/>
    <property type="project" value="TreeGrafter"/>
</dbReference>
<organism evidence="2 4">
    <name type="scientific">Nocardia cyriacigeorgica</name>
    <dbReference type="NCBI Taxonomy" id="135487"/>
    <lineage>
        <taxon>Bacteria</taxon>
        <taxon>Bacillati</taxon>
        <taxon>Actinomycetota</taxon>
        <taxon>Actinomycetes</taxon>
        <taxon>Mycobacteriales</taxon>
        <taxon>Nocardiaceae</taxon>
        <taxon>Nocardia</taxon>
    </lineage>
</organism>
<feature type="domain" description="NADPH-dependent FMN reductase-like" evidence="1">
    <location>
        <begin position="2"/>
        <end position="141"/>
    </location>
</feature>
<protein>
    <submittedName>
        <fullName evidence="2">NAD(P)H-dependent oxidoreductase</fullName>
    </submittedName>
</protein>
<reference evidence="4 5" key="1">
    <citation type="submission" date="2020-01" db="EMBL/GenBank/DDBJ databases">
        <title>Genetics and antimicrobial susceptibilities of Nocardia species isolated from the soil; a comparison with species isolated from humans.</title>
        <authorList>
            <person name="Carrasco G."/>
            <person name="Monzon S."/>
            <person name="Sansegundo M."/>
            <person name="Garcia E."/>
            <person name="Garrido N."/>
            <person name="Medina M.J."/>
            <person name="Villalon P."/>
            <person name="Ramirez-Arocha A.C."/>
            <person name="Jimenez P."/>
            <person name="Cuesta I."/>
            <person name="Valdezate S."/>
        </authorList>
    </citation>
    <scope>NUCLEOTIDE SEQUENCE [LARGE SCALE GENOMIC DNA]</scope>
    <source>
        <strain evidence="2 4">CNM20110639</strain>
        <strain evidence="3 5">CNM20110649</strain>
    </source>
</reference>
<dbReference type="Gene3D" id="3.40.50.360">
    <property type="match status" value="1"/>
</dbReference>
<name>A0A6P1D803_9NOCA</name>
<dbReference type="EMBL" id="JAAGUX010000008">
    <property type="protein sequence ID" value="NEW55368.1"/>
    <property type="molecule type" value="Genomic_DNA"/>
</dbReference>
<accession>A0A6P1D803</accession>
<dbReference type="AlphaFoldDB" id="A0A6P1D803"/>
<evidence type="ECO:0000313" key="2">
    <source>
        <dbReference type="EMBL" id="NEW45651.1"/>
    </source>
</evidence>
<proteinExistence type="predicted"/>
<gene>
    <name evidence="2" type="ORF">GV789_14500</name>
    <name evidence="3" type="ORF">GV794_06820</name>
</gene>
<dbReference type="EMBL" id="JAAGUZ010000035">
    <property type="protein sequence ID" value="NEW45651.1"/>
    <property type="molecule type" value="Genomic_DNA"/>
</dbReference>
<sequence>MIVGSIRTGRFAPTVADWFGGCVHRRRELELDRVDLATAGLPDQLTDHDELPPRTVRELGTRLAVADAFVVVTPEYNRSYPAAVKNAIDWYGVEWAAKPVTVVSYGRDADVGAATAHLRQVFGELNAVPIRRAVTIAKAWQRFGPDGGWPRRDAELDELVSDALDQLTWWGHALRTARAATPFVA</sequence>
<keyword evidence="5" id="KW-1185">Reference proteome</keyword>
<dbReference type="Pfam" id="PF03358">
    <property type="entry name" value="FMN_red"/>
    <property type="match status" value="1"/>
</dbReference>
<dbReference type="InterPro" id="IPR005025">
    <property type="entry name" value="FMN_Rdtase-like_dom"/>
</dbReference>
<dbReference type="Proteomes" id="UP000470876">
    <property type="component" value="Unassembled WGS sequence"/>
</dbReference>
<evidence type="ECO:0000259" key="1">
    <source>
        <dbReference type="Pfam" id="PF03358"/>
    </source>
</evidence>
<evidence type="ECO:0000313" key="4">
    <source>
        <dbReference type="Proteomes" id="UP000468928"/>
    </source>
</evidence>
<dbReference type="Proteomes" id="UP000468928">
    <property type="component" value="Unassembled WGS sequence"/>
</dbReference>
<dbReference type="SUPFAM" id="SSF52218">
    <property type="entry name" value="Flavoproteins"/>
    <property type="match status" value="1"/>
</dbReference>
<comment type="caution">
    <text evidence="2">The sequence shown here is derived from an EMBL/GenBank/DDBJ whole genome shotgun (WGS) entry which is preliminary data.</text>
</comment>
<evidence type="ECO:0000313" key="3">
    <source>
        <dbReference type="EMBL" id="NEW55368.1"/>
    </source>
</evidence>
<dbReference type="GO" id="GO:0016491">
    <property type="term" value="F:oxidoreductase activity"/>
    <property type="evidence" value="ECO:0007669"/>
    <property type="project" value="InterPro"/>
</dbReference>
<dbReference type="InterPro" id="IPR029039">
    <property type="entry name" value="Flavoprotein-like_sf"/>
</dbReference>
<dbReference type="PANTHER" id="PTHR30543:SF21">
    <property type="entry name" value="NAD(P)H-DEPENDENT FMN REDUCTASE LOT6"/>
    <property type="match status" value="1"/>
</dbReference>
<evidence type="ECO:0000313" key="5">
    <source>
        <dbReference type="Proteomes" id="UP000470876"/>
    </source>
</evidence>